<dbReference type="InterPro" id="IPR050192">
    <property type="entry name" value="CopG/NikR_regulator"/>
</dbReference>
<gene>
    <name evidence="11" type="ORF">B1B_01407</name>
</gene>
<accession>T1D307</accession>
<protein>
    <submittedName>
        <fullName evidence="11">Nickel responsive regulator</fullName>
    </submittedName>
</protein>
<evidence type="ECO:0000259" key="10">
    <source>
        <dbReference type="Pfam" id="PF08753"/>
    </source>
</evidence>
<dbReference type="HAMAP" id="MF_00476">
    <property type="entry name" value="NikR"/>
    <property type="match status" value="1"/>
</dbReference>
<keyword evidence="6" id="KW-0238">DNA-binding</keyword>
<evidence type="ECO:0000256" key="4">
    <source>
        <dbReference type="ARBA" id="ARBA00022723"/>
    </source>
</evidence>
<comment type="similarity">
    <text evidence="2">Belongs to the transcriptional regulatory CopG/NikR family.</text>
</comment>
<evidence type="ECO:0000256" key="2">
    <source>
        <dbReference type="ARBA" id="ARBA00008478"/>
    </source>
</evidence>
<dbReference type="GO" id="GO:0010045">
    <property type="term" value="P:response to nickel cation"/>
    <property type="evidence" value="ECO:0007669"/>
    <property type="project" value="InterPro"/>
</dbReference>
<dbReference type="PANTHER" id="PTHR34719:SF2">
    <property type="entry name" value="NICKEL-RESPONSIVE REGULATOR"/>
    <property type="match status" value="1"/>
</dbReference>
<evidence type="ECO:0000256" key="3">
    <source>
        <dbReference type="ARBA" id="ARBA00022596"/>
    </source>
</evidence>
<evidence type="ECO:0000313" key="11">
    <source>
        <dbReference type="EMBL" id="EQD76845.1"/>
    </source>
</evidence>
<keyword evidence="5" id="KW-0805">Transcription regulation</keyword>
<keyword evidence="3" id="KW-0533">Nickel</keyword>
<dbReference type="CDD" id="cd22231">
    <property type="entry name" value="RHH_NikR_HicB-like"/>
    <property type="match status" value="1"/>
</dbReference>
<comment type="cofactor">
    <cofactor evidence="1">
        <name>Ni(2+)</name>
        <dbReference type="ChEBI" id="CHEBI:49786"/>
    </cofactor>
</comment>
<comment type="caution">
    <text evidence="11">The sequence shown here is derived from an EMBL/GenBank/DDBJ whole genome shotgun (WGS) entry which is preliminary data.</text>
</comment>
<dbReference type="Gene3D" id="3.30.70.1150">
    <property type="entry name" value="ACT-like. Chain A, domain 2"/>
    <property type="match status" value="1"/>
</dbReference>
<dbReference type="EMBL" id="AUZY01000966">
    <property type="protein sequence ID" value="EQD76845.1"/>
    <property type="molecule type" value="Genomic_DNA"/>
</dbReference>
<dbReference type="InterPro" id="IPR022988">
    <property type="entry name" value="Ni_resp_reg_NikR"/>
</dbReference>
<evidence type="ECO:0000259" key="9">
    <source>
        <dbReference type="Pfam" id="PF01402"/>
    </source>
</evidence>
<evidence type="ECO:0000256" key="7">
    <source>
        <dbReference type="ARBA" id="ARBA00023163"/>
    </source>
</evidence>
<feature type="region of interest" description="Disordered" evidence="8">
    <location>
        <begin position="141"/>
        <end position="165"/>
    </location>
</feature>
<dbReference type="InterPro" id="IPR045865">
    <property type="entry name" value="ACT-like_dom_sf"/>
</dbReference>
<name>T1D307_9ZZZZ</name>
<dbReference type="SUPFAM" id="SSF55021">
    <property type="entry name" value="ACT-like"/>
    <property type="match status" value="1"/>
</dbReference>
<sequence>MTNRRRAPVVRLSASLEPELLGLLDRWVQERNSPSRSDAIRALIRKELTEEKLGDPEADAVACVTLLYRHDAPNVLRRLTAEEHGWGDHIRFSGHVHLQGGSCMEILALLGKRREVIQAAEDLRGIKGVAFGDYSISSPSIIGGRTGHRHPHAGPGPRRNRARRR</sequence>
<evidence type="ECO:0000256" key="6">
    <source>
        <dbReference type="ARBA" id="ARBA00023125"/>
    </source>
</evidence>
<reference evidence="11" key="2">
    <citation type="journal article" date="2014" name="ISME J.">
        <title>Microbial stratification in low pH oxic and suboxic macroscopic growths along an acid mine drainage.</title>
        <authorList>
            <person name="Mendez-Garcia C."/>
            <person name="Mesa V."/>
            <person name="Sprenger R.R."/>
            <person name="Richter M."/>
            <person name="Diez M.S."/>
            <person name="Solano J."/>
            <person name="Bargiela R."/>
            <person name="Golyshina O.V."/>
            <person name="Manteca A."/>
            <person name="Ramos J.L."/>
            <person name="Gallego J.R."/>
            <person name="Llorente I."/>
            <person name="Martins Dos Santos V.A."/>
            <person name="Jensen O.N."/>
            <person name="Pelaez A.I."/>
            <person name="Sanchez J."/>
            <person name="Ferrer M."/>
        </authorList>
    </citation>
    <scope>NUCLEOTIDE SEQUENCE</scope>
</reference>
<dbReference type="GO" id="GO:0016151">
    <property type="term" value="F:nickel cation binding"/>
    <property type="evidence" value="ECO:0007669"/>
    <property type="project" value="InterPro"/>
</dbReference>
<dbReference type="SUPFAM" id="SSF47598">
    <property type="entry name" value="Ribbon-helix-helix"/>
    <property type="match status" value="1"/>
</dbReference>
<proteinExistence type="inferred from homology"/>
<reference evidence="11" key="1">
    <citation type="submission" date="2013-08" db="EMBL/GenBank/DDBJ databases">
        <authorList>
            <person name="Mendez C."/>
            <person name="Richter M."/>
            <person name="Ferrer M."/>
            <person name="Sanchez J."/>
        </authorList>
    </citation>
    <scope>NUCLEOTIDE SEQUENCE</scope>
</reference>
<evidence type="ECO:0000256" key="8">
    <source>
        <dbReference type="SAM" id="MobiDB-lite"/>
    </source>
</evidence>
<keyword evidence="7" id="KW-0804">Transcription</keyword>
<organism evidence="11">
    <name type="scientific">mine drainage metagenome</name>
    <dbReference type="NCBI Taxonomy" id="410659"/>
    <lineage>
        <taxon>unclassified sequences</taxon>
        <taxon>metagenomes</taxon>
        <taxon>ecological metagenomes</taxon>
    </lineage>
</organism>
<keyword evidence="4" id="KW-0479">Metal-binding</keyword>
<dbReference type="InterPro" id="IPR010985">
    <property type="entry name" value="Ribbon_hlx_hlx"/>
</dbReference>
<dbReference type="InterPro" id="IPR027271">
    <property type="entry name" value="Acetolactate_synth/TF_NikR_C"/>
</dbReference>
<evidence type="ECO:0000256" key="5">
    <source>
        <dbReference type="ARBA" id="ARBA00023015"/>
    </source>
</evidence>
<dbReference type="Pfam" id="PF08753">
    <property type="entry name" value="NikR_C"/>
    <property type="match status" value="1"/>
</dbReference>
<dbReference type="GO" id="GO:0006355">
    <property type="term" value="P:regulation of DNA-templated transcription"/>
    <property type="evidence" value="ECO:0007669"/>
    <property type="project" value="InterPro"/>
</dbReference>
<dbReference type="PANTHER" id="PTHR34719">
    <property type="entry name" value="NICKEL-RESPONSIVE REGULATOR"/>
    <property type="match status" value="1"/>
</dbReference>
<feature type="domain" description="Ribbon-helix-helix protein CopG" evidence="9">
    <location>
        <begin position="10"/>
        <end position="51"/>
    </location>
</feature>
<evidence type="ECO:0000256" key="1">
    <source>
        <dbReference type="ARBA" id="ARBA00001967"/>
    </source>
</evidence>
<dbReference type="Gene3D" id="1.10.1220.10">
    <property type="entry name" value="Met repressor-like"/>
    <property type="match status" value="1"/>
</dbReference>
<feature type="compositionally biased region" description="Basic residues" evidence="8">
    <location>
        <begin position="146"/>
        <end position="165"/>
    </location>
</feature>
<dbReference type="InterPro" id="IPR013321">
    <property type="entry name" value="Arc_rbn_hlx_hlx"/>
</dbReference>
<dbReference type="Pfam" id="PF01402">
    <property type="entry name" value="RHH_1"/>
    <property type="match status" value="1"/>
</dbReference>
<dbReference type="InterPro" id="IPR002145">
    <property type="entry name" value="CopG"/>
</dbReference>
<dbReference type="AlphaFoldDB" id="T1D307"/>
<dbReference type="GO" id="GO:0003677">
    <property type="term" value="F:DNA binding"/>
    <property type="evidence" value="ECO:0007669"/>
    <property type="project" value="UniProtKB-KW"/>
</dbReference>
<feature type="domain" description="Transcription factor NikR nickel binding C-terminal" evidence="10">
    <location>
        <begin position="61"/>
        <end position="136"/>
    </location>
</feature>
<dbReference type="InterPro" id="IPR014864">
    <property type="entry name" value="TF_NikR_Ni-bd_C"/>
</dbReference>